<protein>
    <recommendedName>
        <fullName evidence="2">BTB domain-containing protein</fullName>
    </recommendedName>
</protein>
<dbReference type="SUPFAM" id="SSF54695">
    <property type="entry name" value="POZ domain"/>
    <property type="match status" value="1"/>
</dbReference>
<feature type="transmembrane region" description="Helical" evidence="1">
    <location>
        <begin position="407"/>
        <end position="433"/>
    </location>
</feature>
<feature type="transmembrane region" description="Helical" evidence="1">
    <location>
        <begin position="625"/>
        <end position="644"/>
    </location>
</feature>
<dbReference type="InterPro" id="IPR000210">
    <property type="entry name" value="BTB/POZ_dom"/>
</dbReference>
<dbReference type="InterPro" id="IPR011333">
    <property type="entry name" value="SKP1/BTB/POZ_sf"/>
</dbReference>
<dbReference type="Pfam" id="PF00651">
    <property type="entry name" value="BTB"/>
    <property type="match status" value="1"/>
</dbReference>
<keyword evidence="1" id="KW-0472">Membrane</keyword>
<keyword evidence="4" id="KW-1185">Reference proteome</keyword>
<dbReference type="PANTHER" id="PTHR40465:SF1">
    <property type="entry name" value="DUF6534 DOMAIN-CONTAINING PROTEIN"/>
    <property type="match status" value="1"/>
</dbReference>
<evidence type="ECO:0000313" key="4">
    <source>
        <dbReference type="Proteomes" id="UP000217199"/>
    </source>
</evidence>
<feature type="transmembrane region" description="Helical" evidence="1">
    <location>
        <begin position="445"/>
        <end position="469"/>
    </location>
</feature>
<feature type="transmembrane region" description="Helical" evidence="1">
    <location>
        <begin position="556"/>
        <end position="577"/>
    </location>
</feature>
<dbReference type="Proteomes" id="UP000217199">
    <property type="component" value="Unassembled WGS sequence"/>
</dbReference>
<accession>A0A286UIE8</accession>
<dbReference type="InterPro" id="IPR045339">
    <property type="entry name" value="DUF6534"/>
</dbReference>
<dbReference type="AlphaFoldDB" id="A0A286UIE8"/>
<keyword evidence="1" id="KW-1133">Transmembrane helix</keyword>
<organism evidence="3 4">
    <name type="scientific">Pyrrhoderma noxium</name>
    <dbReference type="NCBI Taxonomy" id="2282107"/>
    <lineage>
        <taxon>Eukaryota</taxon>
        <taxon>Fungi</taxon>
        <taxon>Dikarya</taxon>
        <taxon>Basidiomycota</taxon>
        <taxon>Agaricomycotina</taxon>
        <taxon>Agaricomycetes</taxon>
        <taxon>Hymenochaetales</taxon>
        <taxon>Hymenochaetaceae</taxon>
        <taxon>Pyrrhoderma</taxon>
    </lineage>
</organism>
<proteinExistence type="predicted"/>
<feature type="transmembrane region" description="Helical" evidence="1">
    <location>
        <begin position="481"/>
        <end position="504"/>
    </location>
</feature>
<dbReference type="OrthoDB" id="2879636at2759"/>
<keyword evidence="1" id="KW-0812">Transmembrane</keyword>
<sequence>MDKTQKDPWFEDGNLILEADDNICFKVHRGVLARQSEIFQDMLAIPQPEVQAMDPFSCQTVRMHDLPAELALLLKAIYDGAIFENRDIDDFFYLASILRLSTKYFISNLRLQAIKALLRTWSNTLQGHDAMVERALQAPTNSDPDSLTYPYVHPIHVLNLARETNVQIIIPSALYFLSIYPIKDIISGTHPKLTVKSRLGLPRPSSILSHEDMKNYSIMYQHRIDLILDYSRNVLGKRRASSSCVFANAKSNSEDLDGYASRCTQAFARLASLVSRSWYTRTGPLKWMLQSIEMIDKNELPLCHICRYHFTNDVQARRKWIWKTLPGIIDLPSWEEMEKMDLSEDLSNSTLDYSLSYSMEYYIISASESKPPILSRVITHGHKGVERVMLFPEIDFTMSNTDTMDTLYGAAFIALVVSAVLYGLTLLQTFNYFRTYTKDPKGLKFLVIVLWVFDTLHLILCTITLYWYLITNFNNPPILAFNHWAINIQTDCNGIIGVLVELFFAQRVWRVSGNRYLTIIITVLAFMHFGLGVYFTERSFILREFSKYNQLTWVTVTGLGSAAAADIIIAGSLVYFLGRSRTGFQQTDTLIQTLMLYAVNTGLLTSICATIAVICFAVMPSNFIWLSFFWCLGKLYVNSLLASLNSRESLRERLHLKETTVVNLSNIRSDPSSPGINRRFSHSSQIPPKLRITVETTKEQKSDYYSKTASPIEPNMAIYSPGLKTSLSNELGSEDPGFSPEIIRLPHIYPPASMSSHDNL</sequence>
<dbReference type="Pfam" id="PF20152">
    <property type="entry name" value="DUF6534"/>
    <property type="match status" value="1"/>
</dbReference>
<gene>
    <name evidence="3" type="ORF">PNOK_0433400</name>
</gene>
<evidence type="ECO:0000313" key="3">
    <source>
        <dbReference type="EMBL" id="PAV19400.1"/>
    </source>
</evidence>
<evidence type="ECO:0000256" key="1">
    <source>
        <dbReference type="SAM" id="Phobius"/>
    </source>
</evidence>
<dbReference type="STRING" id="2282107.A0A286UIE8"/>
<dbReference type="Gene3D" id="3.30.710.10">
    <property type="entry name" value="Potassium Channel Kv1.1, Chain A"/>
    <property type="match status" value="1"/>
</dbReference>
<feature type="domain" description="BTB" evidence="2">
    <location>
        <begin position="11"/>
        <end position="86"/>
    </location>
</feature>
<dbReference type="PANTHER" id="PTHR40465">
    <property type="entry name" value="CHROMOSOME 1, WHOLE GENOME SHOTGUN SEQUENCE"/>
    <property type="match status" value="1"/>
</dbReference>
<comment type="caution">
    <text evidence="3">The sequence shown here is derived from an EMBL/GenBank/DDBJ whole genome shotgun (WGS) entry which is preliminary data.</text>
</comment>
<evidence type="ECO:0000259" key="2">
    <source>
        <dbReference type="PROSITE" id="PS50097"/>
    </source>
</evidence>
<feature type="transmembrane region" description="Helical" evidence="1">
    <location>
        <begin position="516"/>
        <end position="536"/>
    </location>
</feature>
<dbReference type="PROSITE" id="PS50097">
    <property type="entry name" value="BTB"/>
    <property type="match status" value="1"/>
</dbReference>
<dbReference type="InParanoid" id="A0A286UIE8"/>
<name>A0A286UIE8_9AGAM</name>
<dbReference type="EMBL" id="NBII01000004">
    <property type="protein sequence ID" value="PAV19400.1"/>
    <property type="molecule type" value="Genomic_DNA"/>
</dbReference>
<reference evidence="3 4" key="1">
    <citation type="journal article" date="2017" name="Mol. Ecol.">
        <title>Comparative and population genomic landscape of Phellinus noxius: A hypervariable fungus causing root rot in trees.</title>
        <authorList>
            <person name="Chung C.L."/>
            <person name="Lee T.J."/>
            <person name="Akiba M."/>
            <person name="Lee H.H."/>
            <person name="Kuo T.H."/>
            <person name="Liu D."/>
            <person name="Ke H.M."/>
            <person name="Yokoi T."/>
            <person name="Roa M.B."/>
            <person name="Lu M.J."/>
            <person name="Chang Y.Y."/>
            <person name="Ann P.J."/>
            <person name="Tsai J.N."/>
            <person name="Chen C.Y."/>
            <person name="Tzean S.S."/>
            <person name="Ota Y."/>
            <person name="Hattori T."/>
            <person name="Sahashi N."/>
            <person name="Liou R.F."/>
            <person name="Kikuchi T."/>
            <person name="Tsai I.J."/>
        </authorList>
    </citation>
    <scope>NUCLEOTIDE SEQUENCE [LARGE SCALE GENOMIC DNA]</scope>
    <source>
        <strain evidence="3 4">FFPRI411160</strain>
    </source>
</reference>
<feature type="transmembrane region" description="Helical" evidence="1">
    <location>
        <begin position="597"/>
        <end position="619"/>
    </location>
</feature>